<dbReference type="GO" id="GO:0035438">
    <property type="term" value="F:cyclic-di-GMP binding"/>
    <property type="evidence" value="ECO:0007669"/>
    <property type="project" value="UniProtKB-UniRule"/>
</dbReference>
<keyword evidence="8" id="KW-1185">Reference proteome</keyword>
<dbReference type="RefSeq" id="WP_164499724.1">
    <property type="nucleotide sequence ID" value="NZ_SNYL01000010.1"/>
</dbReference>
<dbReference type="GO" id="GO:0009425">
    <property type="term" value="C:bacterial-type flagellum basal body"/>
    <property type="evidence" value="ECO:0007669"/>
    <property type="project" value="UniProtKB-SubCell"/>
</dbReference>
<dbReference type="Gene3D" id="2.30.110.10">
    <property type="entry name" value="Electron Transport, Fmn-binding Protein, Chain A"/>
    <property type="match status" value="1"/>
</dbReference>
<evidence type="ECO:0000256" key="4">
    <source>
        <dbReference type="HAMAP-Rule" id="MF_01457"/>
    </source>
</evidence>
<dbReference type="Pfam" id="PF07317">
    <property type="entry name" value="PilZN"/>
    <property type="match status" value="1"/>
</dbReference>
<dbReference type="EMBL" id="SNYL01000010">
    <property type="protein sequence ID" value="TDQ41944.1"/>
    <property type="molecule type" value="Genomic_DNA"/>
</dbReference>
<evidence type="ECO:0000313" key="8">
    <source>
        <dbReference type="Proteomes" id="UP000295510"/>
    </source>
</evidence>
<dbReference type="Proteomes" id="UP000295510">
    <property type="component" value="Unassembled WGS sequence"/>
</dbReference>
<dbReference type="InterPro" id="IPR023787">
    <property type="entry name" value="T3SS_YcgR"/>
</dbReference>
<dbReference type="Gene3D" id="2.40.10.220">
    <property type="entry name" value="predicted glycosyltransferase like domains"/>
    <property type="match status" value="1"/>
</dbReference>
<keyword evidence="1 4" id="KW-0973">c-di-GMP</keyword>
<evidence type="ECO:0000313" key="7">
    <source>
        <dbReference type="EMBL" id="TDQ41944.1"/>
    </source>
</evidence>
<reference evidence="7 8" key="1">
    <citation type="submission" date="2019-03" db="EMBL/GenBank/DDBJ databases">
        <title>Genomic Encyclopedia of Type Strains, Phase IV (KMG-IV): sequencing the most valuable type-strain genomes for metagenomic binning, comparative biology and taxonomic classification.</title>
        <authorList>
            <person name="Goeker M."/>
        </authorList>
    </citation>
    <scope>NUCLEOTIDE SEQUENCE [LARGE SCALE GENOMIC DNA]</scope>
    <source>
        <strain evidence="7 8">DSM 19605</strain>
    </source>
</reference>
<dbReference type="GO" id="GO:0071973">
    <property type="term" value="P:bacterial-type flagellum-dependent cell motility"/>
    <property type="evidence" value="ECO:0007669"/>
    <property type="project" value="UniProtKB-UniRule"/>
</dbReference>
<protein>
    <recommendedName>
        <fullName evidence="4">Flagellar brake protein YcgR</fullName>
    </recommendedName>
    <alternativeName>
        <fullName evidence="4">Cyclic di-GMP binding protein YcgR</fullName>
    </alternativeName>
</protein>
<feature type="domain" description="Type III secretion system flagellar brake protein YcgR PilZN" evidence="6">
    <location>
        <begin position="17"/>
        <end position="120"/>
    </location>
</feature>
<evidence type="ECO:0000256" key="2">
    <source>
        <dbReference type="ARBA" id="ARBA00022741"/>
    </source>
</evidence>
<evidence type="ECO:0000259" key="5">
    <source>
        <dbReference type="Pfam" id="PF07238"/>
    </source>
</evidence>
<comment type="caution">
    <text evidence="7">The sequence shown here is derived from an EMBL/GenBank/DDBJ whole genome shotgun (WGS) entry which is preliminary data.</text>
</comment>
<dbReference type="SUPFAM" id="SSF141371">
    <property type="entry name" value="PilZ domain-like"/>
    <property type="match status" value="1"/>
</dbReference>
<dbReference type="InterPro" id="IPR009875">
    <property type="entry name" value="PilZ_domain"/>
</dbReference>
<comment type="subunit">
    <text evidence="4">Monomer. Interacts with the flagellar basal bodies.</text>
</comment>
<evidence type="ECO:0000259" key="6">
    <source>
        <dbReference type="Pfam" id="PF07317"/>
    </source>
</evidence>
<comment type="similarity">
    <text evidence="4">Belongs to the YcgR family.</text>
</comment>
<dbReference type="Pfam" id="PF07238">
    <property type="entry name" value="PilZ"/>
    <property type="match status" value="1"/>
</dbReference>
<comment type="subcellular location">
    <subcellularLocation>
        <location evidence="4">Bacterial flagellum basal body</location>
    </subcellularLocation>
</comment>
<keyword evidence="2 4" id="KW-0547">Nucleotide-binding</keyword>
<evidence type="ECO:0000256" key="1">
    <source>
        <dbReference type="ARBA" id="ARBA00022636"/>
    </source>
</evidence>
<feature type="domain" description="PilZ" evidence="5">
    <location>
        <begin position="123"/>
        <end position="242"/>
    </location>
</feature>
<dbReference type="HAMAP" id="MF_01457">
    <property type="entry name" value="YcgR"/>
    <property type="match status" value="1"/>
</dbReference>
<evidence type="ECO:0000256" key="3">
    <source>
        <dbReference type="ARBA" id="ARBA00023143"/>
    </source>
</evidence>
<dbReference type="AlphaFoldDB" id="A0A4R6UFN7"/>
<dbReference type="InterPro" id="IPR012349">
    <property type="entry name" value="Split_barrel_FMN-bd"/>
</dbReference>
<dbReference type="GO" id="GO:0071945">
    <property type="term" value="P:regulation of bacterial-type flagellum-dependent cell motility by regulation of motor speed"/>
    <property type="evidence" value="ECO:0007669"/>
    <property type="project" value="UniProtKB-UniRule"/>
</dbReference>
<gene>
    <name evidence="4" type="primary">ycgR</name>
    <name evidence="7" type="ORF">DFR43_110100</name>
</gene>
<accession>A0A4R6UFN7</accession>
<name>A0A4R6UFN7_9BURK</name>
<dbReference type="InterPro" id="IPR009926">
    <property type="entry name" value="T3SS_YcgR_PilZN"/>
</dbReference>
<organism evidence="7 8">
    <name type="scientific">Tepidicella xavieri</name>
    <dbReference type="NCBI Taxonomy" id="360241"/>
    <lineage>
        <taxon>Bacteria</taxon>
        <taxon>Pseudomonadati</taxon>
        <taxon>Pseudomonadota</taxon>
        <taxon>Betaproteobacteria</taxon>
        <taxon>Burkholderiales</taxon>
        <taxon>Tepidicella</taxon>
    </lineage>
</organism>
<proteinExistence type="inferred from homology"/>
<sequence>METRADAFRLPGENSPYWIQYPLDIRQQFRLLCKHGERVRLWYGPADSIVSVVLEVRDNGELVFDVGPDARTNQRLLAAPDVLLSGMVDGVELKCALGPLREVVHQGLPAFLSALPKRLHRLQRREFHRMPIPVGHAARCEIPAALPAAGRPAPRVPATLIDISLGGVAIEMPTGTSLTWETGLRLPECRLQLDDMGVISADLEVRHIDEIHTRSGHVRRKVGCLFVRLSAGAENLLQRYITRLELDRRNLG</sequence>
<comment type="function">
    <text evidence="4">Acts as a flagellar brake, regulating swimming and swarming in a bis-(3'-5') cyclic diguanylic acid (c-di-GMP)-dependent manner. Binds 1 c-di-GMP dimer per subunit. Increasing levels of c-di-GMP lead to decreased motility.</text>
</comment>
<keyword evidence="3 4" id="KW-0975">Bacterial flagellum</keyword>